<sequence length="92" mass="10226">MKMDYATFRKLLLLAKNNPGDHPFMVRSLLHGFTQPAKDAKWSVPDDVVNGIAEQNALPDSVAHIYHNADLSEEVKVSQALDKIYAAFAESI</sequence>
<dbReference type="AlphaFoldDB" id="T0CYU5"/>
<evidence type="ECO:0000313" key="1">
    <source>
        <dbReference type="EMBL" id="UNO50114.1"/>
    </source>
</evidence>
<proteinExistence type="predicted"/>
<name>T0CYU5_ALIAG</name>
<accession>T0CYU5</accession>
<keyword evidence="2" id="KW-1185">Reference proteome</keyword>
<organism evidence="1 2">
    <name type="scientific">Alicyclobacillus acidoterrestris (strain ATCC 49025 / DSM 3922 / CIP 106132 / NCIMB 13137 / GD3B)</name>
    <dbReference type="NCBI Taxonomy" id="1356854"/>
    <lineage>
        <taxon>Bacteria</taxon>
        <taxon>Bacillati</taxon>
        <taxon>Bacillota</taxon>
        <taxon>Bacilli</taxon>
        <taxon>Bacillales</taxon>
        <taxon>Alicyclobacillaceae</taxon>
        <taxon>Alicyclobacillus</taxon>
    </lineage>
</organism>
<accession>A0A9E6ZQN9</accession>
<dbReference type="EMBL" id="CP080467">
    <property type="protein sequence ID" value="UNO50114.1"/>
    <property type="molecule type" value="Genomic_DNA"/>
</dbReference>
<dbReference type="KEGG" id="aaco:K1I37_06390"/>
<protein>
    <submittedName>
        <fullName evidence="1">Uncharacterized protein</fullName>
    </submittedName>
</protein>
<reference evidence="2" key="1">
    <citation type="journal article" date="2022" name="G3 (Bethesda)">
        <title>Unveiling the complete genome sequence of Alicyclobacillus acidoterrestris DSM 3922T, a taint-producing strain.</title>
        <authorList>
            <person name="Leonardo I.C."/>
            <person name="Barreto Crespo M.T."/>
            <person name="Gaspar F.B."/>
        </authorList>
    </citation>
    <scope>NUCLEOTIDE SEQUENCE [LARGE SCALE GENOMIC DNA]</scope>
    <source>
        <strain evidence="2">DSM 3922</strain>
    </source>
</reference>
<dbReference type="RefSeq" id="WP_021298020.1">
    <property type="nucleotide sequence ID" value="NZ_AURB01000167.1"/>
</dbReference>
<evidence type="ECO:0000313" key="2">
    <source>
        <dbReference type="Proteomes" id="UP000829401"/>
    </source>
</evidence>
<gene>
    <name evidence="1" type="ORF">K1I37_06390</name>
</gene>
<dbReference type="Proteomes" id="UP000829401">
    <property type="component" value="Chromosome"/>
</dbReference>